<accession>A0ABY2N598</accession>
<protein>
    <submittedName>
        <fullName evidence="1">Uncharacterized protein</fullName>
    </submittedName>
</protein>
<organism evidence="1 2">
    <name type="scientific">Leptospira stimsonii</name>
    <dbReference type="NCBI Taxonomy" id="2202203"/>
    <lineage>
        <taxon>Bacteria</taxon>
        <taxon>Pseudomonadati</taxon>
        <taxon>Spirochaetota</taxon>
        <taxon>Spirochaetia</taxon>
        <taxon>Leptospirales</taxon>
        <taxon>Leptospiraceae</taxon>
        <taxon>Leptospira</taxon>
    </lineage>
</organism>
<name>A0ABY2N598_9LEPT</name>
<keyword evidence="2" id="KW-1185">Reference proteome</keyword>
<comment type="caution">
    <text evidence="1">The sequence shown here is derived from an EMBL/GenBank/DDBJ whole genome shotgun (WGS) entry which is preliminary data.</text>
</comment>
<proteinExistence type="predicted"/>
<dbReference type="EMBL" id="RQGT01000059">
    <property type="protein sequence ID" value="TGM17266.1"/>
    <property type="molecule type" value="Genomic_DNA"/>
</dbReference>
<sequence>MKIDERIIVGKALRVDKAISSAREAMNELNQRYAELPDELHFVIPVDELSKFRVVSMTHESFSEKLIMKYSNIENRLLGEIKGHKVFK</sequence>
<evidence type="ECO:0000313" key="1">
    <source>
        <dbReference type="EMBL" id="TGM17266.1"/>
    </source>
</evidence>
<dbReference type="Proteomes" id="UP000297422">
    <property type="component" value="Unassembled WGS sequence"/>
</dbReference>
<evidence type="ECO:0000313" key="2">
    <source>
        <dbReference type="Proteomes" id="UP000297422"/>
    </source>
</evidence>
<gene>
    <name evidence="1" type="ORF">EHQ90_07750</name>
</gene>
<dbReference type="RefSeq" id="WP_135684575.1">
    <property type="nucleotide sequence ID" value="NZ_RQEQ01000080.1"/>
</dbReference>
<reference evidence="2" key="1">
    <citation type="journal article" date="2019" name="PLoS Negl. Trop. Dis.">
        <title>Revisiting the worldwide diversity of Leptospira species in the environment.</title>
        <authorList>
            <person name="Vincent A.T."/>
            <person name="Schiettekatte O."/>
            <person name="Bourhy P."/>
            <person name="Veyrier F.J."/>
            <person name="Picardeau M."/>
        </authorList>
    </citation>
    <scope>NUCLEOTIDE SEQUENCE [LARGE SCALE GENOMIC DNA]</scope>
    <source>
        <strain evidence="2">201702407</strain>
    </source>
</reference>